<keyword evidence="3 5" id="KW-1133">Transmembrane helix</keyword>
<evidence type="ECO:0000256" key="2">
    <source>
        <dbReference type="ARBA" id="ARBA00022692"/>
    </source>
</evidence>
<dbReference type="Pfam" id="PF23262">
    <property type="entry name" value="NFD4_C"/>
    <property type="match status" value="1"/>
</dbReference>
<proteinExistence type="predicted"/>
<feature type="domain" description="NFD4 C-terminal" evidence="6">
    <location>
        <begin position="4"/>
        <end position="101"/>
    </location>
</feature>
<dbReference type="InterPro" id="IPR056555">
    <property type="entry name" value="NFD4_C"/>
</dbReference>
<evidence type="ECO:0000313" key="7">
    <source>
        <dbReference type="EMBL" id="PNY06809.1"/>
    </source>
</evidence>
<gene>
    <name evidence="7" type="ORF">L195_g003288</name>
</gene>
<keyword evidence="2 5" id="KW-0812">Transmembrane</keyword>
<accession>A0A2K3NUU4</accession>
<dbReference type="Proteomes" id="UP000236291">
    <property type="component" value="Unassembled WGS sequence"/>
</dbReference>
<feature type="transmembrane region" description="Helical" evidence="5">
    <location>
        <begin position="48"/>
        <end position="74"/>
    </location>
</feature>
<dbReference type="EMBL" id="ASHM01001512">
    <property type="protein sequence ID" value="PNY06809.1"/>
    <property type="molecule type" value="Genomic_DNA"/>
</dbReference>
<sequence>MIIAFLLYASALDGTLYAATALLGMCYGVQYSIMVPTVSELFGLKHFGIISSFMMLGNPIGALLFSVFLAGNLYDTEAAKQGNSTLYGANCFSFRVTFWFWLGSVELVPF</sequence>
<dbReference type="PANTHER" id="PTHR21576">
    <property type="entry name" value="UNCHARACTERIZED NODULIN-LIKE PROTEIN"/>
    <property type="match status" value="1"/>
</dbReference>
<name>A0A2K3NUU4_TRIPR</name>
<evidence type="ECO:0000256" key="5">
    <source>
        <dbReference type="SAM" id="Phobius"/>
    </source>
</evidence>
<comment type="caution">
    <text evidence="7">The sequence shown here is derived from an EMBL/GenBank/DDBJ whole genome shotgun (WGS) entry which is preliminary data.</text>
</comment>
<evidence type="ECO:0000256" key="1">
    <source>
        <dbReference type="ARBA" id="ARBA00004141"/>
    </source>
</evidence>
<comment type="subcellular location">
    <subcellularLocation>
        <location evidence="1">Membrane</location>
        <topology evidence="1">Multi-pass membrane protein</topology>
    </subcellularLocation>
</comment>
<evidence type="ECO:0000256" key="3">
    <source>
        <dbReference type="ARBA" id="ARBA00022989"/>
    </source>
</evidence>
<dbReference type="Gene3D" id="1.20.1250.20">
    <property type="entry name" value="MFS general substrate transporter like domains"/>
    <property type="match status" value="1"/>
</dbReference>
<dbReference type="SUPFAM" id="SSF103473">
    <property type="entry name" value="MFS general substrate transporter"/>
    <property type="match status" value="1"/>
</dbReference>
<dbReference type="STRING" id="57577.A0A2K3NUU4"/>
<evidence type="ECO:0000256" key="4">
    <source>
        <dbReference type="ARBA" id="ARBA00023136"/>
    </source>
</evidence>
<evidence type="ECO:0000259" key="6">
    <source>
        <dbReference type="Pfam" id="PF23262"/>
    </source>
</evidence>
<dbReference type="PANTHER" id="PTHR21576:SF97">
    <property type="entry name" value="MAJOR FACILITATOR SUPERFAMILY PROTEIN"/>
    <property type="match status" value="1"/>
</dbReference>
<protein>
    <submittedName>
        <fullName evidence="7">Nodulin-like protein</fullName>
    </submittedName>
</protein>
<dbReference type="GO" id="GO:0016020">
    <property type="term" value="C:membrane"/>
    <property type="evidence" value="ECO:0007669"/>
    <property type="project" value="UniProtKB-SubCell"/>
</dbReference>
<evidence type="ECO:0000313" key="8">
    <source>
        <dbReference type="Proteomes" id="UP000236291"/>
    </source>
</evidence>
<keyword evidence="4 5" id="KW-0472">Membrane</keyword>
<dbReference type="AlphaFoldDB" id="A0A2K3NUU4"/>
<organism evidence="7 8">
    <name type="scientific">Trifolium pratense</name>
    <name type="common">Red clover</name>
    <dbReference type="NCBI Taxonomy" id="57577"/>
    <lineage>
        <taxon>Eukaryota</taxon>
        <taxon>Viridiplantae</taxon>
        <taxon>Streptophyta</taxon>
        <taxon>Embryophyta</taxon>
        <taxon>Tracheophyta</taxon>
        <taxon>Spermatophyta</taxon>
        <taxon>Magnoliopsida</taxon>
        <taxon>eudicotyledons</taxon>
        <taxon>Gunneridae</taxon>
        <taxon>Pentapetalae</taxon>
        <taxon>rosids</taxon>
        <taxon>fabids</taxon>
        <taxon>Fabales</taxon>
        <taxon>Fabaceae</taxon>
        <taxon>Papilionoideae</taxon>
        <taxon>50 kb inversion clade</taxon>
        <taxon>NPAAA clade</taxon>
        <taxon>Hologalegina</taxon>
        <taxon>IRL clade</taxon>
        <taxon>Trifolieae</taxon>
        <taxon>Trifolium</taxon>
    </lineage>
</organism>
<dbReference type="InterPro" id="IPR036259">
    <property type="entry name" value="MFS_trans_sf"/>
</dbReference>
<reference evidence="7 8" key="1">
    <citation type="journal article" date="2014" name="Am. J. Bot.">
        <title>Genome assembly and annotation for red clover (Trifolium pratense; Fabaceae).</title>
        <authorList>
            <person name="Istvanek J."/>
            <person name="Jaros M."/>
            <person name="Krenek A."/>
            <person name="Repkova J."/>
        </authorList>
    </citation>
    <scope>NUCLEOTIDE SEQUENCE [LARGE SCALE GENOMIC DNA]</scope>
    <source>
        <strain evidence="8">cv. Tatra</strain>
        <tissue evidence="7">Young leaves</tissue>
    </source>
</reference>
<reference evidence="7 8" key="2">
    <citation type="journal article" date="2017" name="Front. Plant Sci.">
        <title>Gene Classification and Mining of Molecular Markers Useful in Red Clover (Trifolium pratense) Breeding.</title>
        <authorList>
            <person name="Istvanek J."/>
            <person name="Dluhosova J."/>
            <person name="Dluhos P."/>
            <person name="Patkova L."/>
            <person name="Nedelnik J."/>
            <person name="Repkova J."/>
        </authorList>
    </citation>
    <scope>NUCLEOTIDE SEQUENCE [LARGE SCALE GENOMIC DNA]</scope>
    <source>
        <strain evidence="8">cv. Tatra</strain>
        <tissue evidence="7">Young leaves</tissue>
    </source>
</reference>